<dbReference type="VEuPathDB" id="CryptoDB:Cvel_9597"/>
<feature type="compositionally biased region" description="Basic and acidic residues" evidence="2">
    <location>
        <begin position="593"/>
        <end position="602"/>
    </location>
</feature>
<feature type="compositionally biased region" description="Pro residues" evidence="2">
    <location>
        <begin position="189"/>
        <end position="204"/>
    </location>
</feature>
<evidence type="ECO:0000313" key="4">
    <source>
        <dbReference type="EMBL" id="CEM49758.1"/>
    </source>
</evidence>
<dbReference type="AlphaFoldDB" id="A0A0G4HYW1"/>
<feature type="region of interest" description="Disordered" evidence="2">
    <location>
        <begin position="391"/>
        <end position="410"/>
    </location>
</feature>
<feature type="compositionally biased region" description="Low complexity" evidence="2">
    <location>
        <begin position="829"/>
        <end position="839"/>
    </location>
</feature>
<accession>A0A0G4HYW1</accession>
<protein>
    <recommendedName>
        <fullName evidence="3">K Homology domain-containing protein</fullName>
    </recommendedName>
</protein>
<proteinExistence type="predicted"/>
<dbReference type="SMART" id="SM00322">
    <property type="entry name" value="KH"/>
    <property type="match status" value="2"/>
</dbReference>
<reference evidence="4" key="1">
    <citation type="submission" date="2014-11" db="EMBL/GenBank/DDBJ databases">
        <authorList>
            <person name="Otto D Thomas"/>
            <person name="Naeem Raeece"/>
        </authorList>
    </citation>
    <scope>NUCLEOTIDE SEQUENCE</scope>
</reference>
<evidence type="ECO:0000256" key="1">
    <source>
        <dbReference type="PROSITE-ProRule" id="PRU00117"/>
    </source>
</evidence>
<dbReference type="GO" id="GO:0003723">
    <property type="term" value="F:RNA binding"/>
    <property type="evidence" value="ECO:0007669"/>
    <property type="project" value="UniProtKB-UniRule"/>
</dbReference>
<name>A0A0G4HYW1_9ALVE</name>
<sequence>MFLLDGVEELNCFLSQLEILGIDYAVGKGRENASLYAIVVASNPPGSTEAMVESQTRIGHQHPTLNVLIPYPADTHVPADDLAFISTQSGATLSLEPQALQFQFELGLLTAQSVAISGSPERRAEAGRLLLDKAPKPPHPEDLRVRSPQTQAPDRQRMWEQGGGENSLNIHQRDAPSPYTPTGPHDPNTFPPPLQQADPFPPPLRVDLPQLQTTGLYRHRHRPTHYPREHPPPNYLSDQMPPEYPEDNHSPADYPMELLPPDYSSGPYGSPCSDCRHHQPEADQLGGRGTIRGDGGYEEMSPASTDFPSPESRDPSWSADSPASNFAPLPRRLPESSYQRAPAPMQRQTGGIPAYYRHGERETERAEVQRGRGGDPTEGYGFEYESADEWLWPPQGFTTRPQLPLPRQEQYGSRQYGIERAPHPARINEREASYVHTAANAVNTPAAAPRGRGRDGVWRSDDLFPMGGGGGVGYDWGAGDSPGEPPVRRGGMDPPNHSAFPPPRQFPYQNERERLTVRDASFQPLSRGGGRESRQSLADPTSLHPSFPSRRLSPPPGYEHRLPRSAFQRDANGTRPHPSDLQQPAYAIHRPSRLRDLPERRLIGNGGASPHSPPEWDSEERPSQGSNPLPPPPPPPPDHEPLSEELLLLEAVPLSLSDGVLVEDLQSTMDETWMRTFLVPADQVPKLVGKDGECTKDLEVRSQTNFAFGRIEDENGRKRVTITGEKTNVEVGTRLLCNKLALFQAIRNRGPQRKWLRVPDATVPQLIGTKGKTVSELQLFSGALVSFDNNSNSNSNGGAGGPQGNGNHVAAAAAAQSNNELGGDIPAGSQAASSSSSRQRQTKTRGVLLAGTDAAVQRAEDLILARVERLLQENELDQES</sequence>
<feature type="compositionally biased region" description="Low complexity" evidence="2">
    <location>
        <begin position="438"/>
        <end position="449"/>
    </location>
</feature>
<feature type="region of interest" description="Disordered" evidence="2">
    <location>
        <begin position="819"/>
        <end position="846"/>
    </location>
</feature>
<feature type="compositionally biased region" description="Gly residues" evidence="2">
    <location>
        <begin position="466"/>
        <end position="476"/>
    </location>
</feature>
<feature type="compositionally biased region" description="Low complexity" evidence="2">
    <location>
        <begin position="542"/>
        <end position="552"/>
    </location>
</feature>
<evidence type="ECO:0000259" key="3">
    <source>
        <dbReference type="SMART" id="SM00322"/>
    </source>
</evidence>
<dbReference type="InterPro" id="IPR036612">
    <property type="entry name" value="KH_dom_type_1_sf"/>
</dbReference>
<dbReference type="Gene3D" id="3.30.1370.10">
    <property type="entry name" value="K Homology domain, type 1"/>
    <property type="match status" value="2"/>
</dbReference>
<feature type="region of interest" description="Disordered" evidence="2">
    <location>
        <begin position="132"/>
        <end position="381"/>
    </location>
</feature>
<feature type="region of interest" description="Disordered" evidence="2">
    <location>
        <begin position="438"/>
        <end position="641"/>
    </location>
</feature>
<keyword evidence="1" id="KW-0694">RNA-binding</keyword>
<dbReference type="Pfam" id="PF00013">
    <property type="entry name" value="KH_1"/>
    <property type="match status" value="1"/>
</dbReference>
<feature type="compositionally biased region" description="Basic and acidic residues" evidence="2">
    <location>
        <begin position="357"/>
        <end position="375"/>
    </location>
</feature>
<feature type="compositionally biased region" description="Basic and acidic residues" evidence="2">
    <location>
        <begin position="452"/>
        <end position="462"/>
    </location>
</feature>
<feature type="domain" description="K Homology" evidence="3">
    <location>
        <begin position="671"/>
        <end position="741"/>
    </location>
</feature>
<dbReference type="InterPro" id="IPR004088">
    <property type="entry name" value="KH_dom_type_1"/>
</dbReference>
<dbReference type="InterPro" id="IPR004087">
    <property type="entry name" value="KH_dom"/>
</dbReference>
<organism evidence="4">
    <name type="scientific">Chromera velia CCMP2878</name>
    <dbReference type="NCBI Taxonomy" id="1169474"/>
    <lineage>
        <taxon>Eukaryota</taxon>
        <taxon>Sar</taxon>
        <taxon>Alveolata</taxon>
        <taxon>Colpodellida</taxon>
        <taxon>Chromeraceae</taxon>
        <taxon>Chromera</taxon>
    </lineage>
</organism>
<feature type="compositionally biased region" description="Basic and acidic residues" evidence="2">
    <location>
        <begin position="132"/>
        <end position="145"/>
    </location>
</feature>
<dbReference type="SUPFAM" id="SSF54791">
    <property type="entry name" value="Eukaryotic type KH-domain (KH-domain type I)"/>
    <property type="match status" value="2"/>
</dbReference>
<evidence type="ECO:0000256" key="2">
    <source>
        <dbReference type="SAM" id="MobiDB-lite"/>
    </source>
</evidence>
<dbReference type="CDD" id="cd00105">
    <property type="entry name" value="KH-I"/>
    <property type="match status" value="1"/>
</dbReference>
<dbReference type="PROSITE" id="PS50084">
    <property type="entry name" value="KH_TYPE_1"/>
    <property type="match status" value="1"/>
</dbReference>
<feature type="domain" description="K Homology" evidence="3">
    <location>
        <begin position="750"/>
        <end position="868"/>
    </location>
</feature>
<feature type="compositionally biased region" description="Low complexity" evidence="2">
    <location>
        <begin position="260"/>
        <end position="273"/>
    </location>
</feature>
<dbReference type="EMBL" id="CDMZ01004444">
    <property type="protein sequence ID" value="CEM49758.1"/>
    <property type="molecule type" value="Genomic_DNA"/>
</dbReference>
<gene>
    <name evidence="4" type="ORF">Cvel_9597</name>
</gene>